<dbReference type="GO" id="GO:0005524">
    <property type="term" value="F:ATP binding"/>
    <property type="evidence" value="ECO:0007669"/>
    <property type="project" value="InterPro"/>
</dbReference>
<dbReference type="CDD" id="cd02809">
    <property type="entry name" value="alpha_hydroxyacid_oxid_FMN"/>
    <property type="match status" value="1"/>
</dbReference>
<dbReference type="InterPro" id="IPR000719">
    <property type="entry name" value="Prot_kinase_dom"/>
</dbReference>
<reference evidence="7" key="1">
    <citation type="submission" date="2022-11" db="EMBL/GenBank/DDBJ databases">
        <authorList>
            <person name="Morgan W.R."/>
            <person name="Tartar A."/>
        </authorList>
    </citation>
    <scope>NUCLEOTIDE SEQUENCE</scope>
    <source>
        <strain evidence="7">ARSEF 373</strain>
    </source>
</reference>
<dbReference type="Gene3D" id="3.20.20.70">
    <property type="entry name" value="Aldolase class I"/>
    <property type="match status" value="1"/>
</dbReference>
<accession>A0AAV2ZDM8</accession>
<dbReference type="EMBL" id="DAKRPA010000009">
    <property type="protein sequence ID" value="DBA04371.1"/>
    <property type="molecule type" value="Genomic_DNA"/>
</dbReference>
<evidence type="ECO:0000259" key="6">
    <source>
        <dbReference type="PROSITE" id="PS51349"/>
    </source>
</evidence>
<dbReference type="GO" id="GO:0005737">
    <property type="term" value="C:cytoplasm"/>
    <property type="evidence" value="ECO:0007669"/>
    <property type="project" value="UniProtKB-ARBA"/>
</dbReference>
<evidence type="ECO:0000259" key="5">
    <source>
        <dbReference type="PROSITE" id="PS50011"/>
    </source>
</evidence>
<comment type="caution">
    <text evidence="7">The sequence shown here is derived from an EMBL/GenBank/DDBJ whole genome shotgun (WGS) entry which is preliminary data.</text>
</comment>
<evidence type="ECO:0000256" key="1">
    <source>
        <dbReference type="ARBA" id="ARBA00001917"/>
    </source>
</evidence>
<keyword evidence="2" id="KW-0560">Oxidoreductase</keyword>
<dbReference type="InterPro" id="IPR008259">
    <property type="entry name" value="FMN_hydac_DH_AS"/>
</dbReference>
<dbReference type="PROSITE" id="PS00108">
    <property type="entry name" value="PROTEIN_KINASE_ST"/>
    <property type="match status" value="1"/>
</dbReference>
<organism evidence="7 8">
    <name type="scientific">Lagenidium giganteum</name>
    <dbReference type="NCBI Taxonomy" id="4803"/>
    <lineage>
        <taxon>Eukaryota</taxon>
        <taxon>Sar</taxon>
        <taxon>Stramenopiles</taxon>
        <taxon>Oomycota</taxon>
        <taxon>Peronosporomycetes</taxon>
        <taxon>Pythiales</taxon>
        <taxon>Pythiaceae</taxon>
    </lineage>
</organism>
<dbReference type="InterPro" id="IPR012133">
    <property type="entry name" value="Alpha-hydoxy_acid_DH_FMN"/>
</dbReference>
<dbReference type="PANTHER" id="PTHR10578">
    <property type="entry name" value="S -2-HYDROXY-ACID OXIDASE-RELATED"/>
    <property type="match status" value="1"/>
</dbReference>
<dbReference type="SUPFAM" id="SSF56112">
    <property type="entry name" value="Protein kinase-like (PK-like)"/>
    <property type="match status" value="1"/>
</dbReference>
<comment type="cofactor">
    <cofactor evidence="1">
        <name>FMN</name>
        <dbReference type="ChEBI" id="CHEBI:58210"/>
    </cofactor>
</comment>
<name>A0AAV2ZDM8_9STRA</name>
<comment type="similarity">
    <text evidence="3">Belongs to the FMN-dependent alpha-hydroxy acid dehydrogenase family.</text>
</comment>
<evidence type="ECO:0000256" key="4">
    <source>
        <dbReference type="SAM" id="MobiDB-lite"/>
    </source>
</evidence>
<dbReference type="GO" id="GO:0010181">
    <property type="term" value="F:FMN binding"/>
    <property type="evidence" value="ECO:0007669"/>
    <property type="project" value="InterPro"/>
</dbReference>
<feature type="compositionally biased region" description="Basic and acidic residues" evidence="4">
    <location>
        <begin position="789"/>
        <end position="801"/>
    </location>
</feature>
<dbReference type="PROSITE" id="PS50011">
    <property type="entry name" value="PROTEIN_KINASE_DOM"/>
    <property type="match status" value="1"/>
</dbReference>
<dbReference type="SMART" id="SM00220">
    <property type="entry name" value="S_TKc"/>
    <property type="match status" value="1"/>
</dbReference>
<feature type="compositionally biased region" description="Polar residues" evidence="4">
    <location>
        <begin position="730"/>
        <end position="746"/>
    </location>
</feature>
<dbReference type="InterPro" id="IPR037396">
    <property type="entry name" value="FMN_HAD"/>
</dbReference>
<feature type="domain" description="Protein kinase" evidence="5">
    <location>
        <begin position="407"/>
        <end position="686"/>
    </location>
</feature>
<dbReference type="GO" id="GO:0016491">
    <property type="term" value="F:oxidoreductase activity"/>
    <property type="evidence" value="ECO:0007669"/>
    <property type="project" value="UniProtKB-KW"/>
</dbReference>
<feature type="domain" description="FMN hydroxy acid dehydrogenase" evidence="6">
    <location>
        <begin position="33"/>
        <end position="398"/>
    </location>
</feature>
<evidence type="ECO:0000256" key="3">
    <source>
        <dbReference type="ARBA" id="ARBA00024042"/>
    </source>
</evidence>
<dbReference type="Pfam" id="PF00069">
    <property type="entry name" value="Pkinase"/>
    <property type="match status" value="1"/>
</dbReference>
<dbReference type="Proteomes" id="UP001146120">
    <property type="component" value="Unassembled WGS sequence"/>
</dbReference>
<dbReference type="PROSITE" id="PS00557">
    <property type="entry name" value="FMN_HYDROXY_ACID_DH_1"/>
    <property type="match status" value="1"/>
</dbReference>
<proteinExistence type="inferred from homology"/>
<feature type="compositionally biased region" description="Basic and acidic residues" evidence="4">
    <location>
        <begin position="758"/>
        <end position="768"/>
    </location>
</feature>
<keyword evidence="8" id="KW-1185">Reference proteome</keyword>
<reference evidence="7" key="2">
    <citation type="journal article" date="2023" name="Microbiol Resour">
        <title>Decontamination and Annotation of the Draft Genome Sequence of the Oomycete Lagenidium giganteum ARSEF 373.</title>
        <authorList>
            <person name="Morgan W.R."/>
            <person name="Tartar A."/>
        </authorList>
    </citation>
    <scope>NUCLEOTIDE SEQUENCE</scope>
    <source>
        <strain evidence="7">ARSEF 373</strain>
    </source>
</reference>
<dbReference type="InterPro" id="IPR008271">
    <property type="entry name" value="Ser/Thr_kinase_AS"/>
</dbReference>
<dbReference type="GO" id="GO:0004672">
    <property type="term" value="F:protein kinase activity"/>
    <property type="evidence" value="ECO:0007669"/>
    <property type="project" value="InterPro"/>
</dbReference>
<sequence>MLRPALKNTLTHSAQIGIGLLAATTRTMKIVPGTHSAPLNVLEFEEYAKEYLPKNTFDYYVSGADDMVSLRENREAFRRMTLHPRVLRDVSNIDMRTTLLGTEVDTPVCIAPSAMQCMAHPQGERGTARAAARTKAGMILSSLSTTSLEDVAAENGDGLRWFQLYVFKDRDLTRELVERAEKAGYKAIVLTVDTPVLGHREPDVRNRFHLPKHLQLANFAHVGGKHAHGVRSLQDSGLAYYVSKLFDLTLNWKDVEWLKSITKLPLVVKGVLSPEDAKLAVEAGCAGILVSNHGARQLDGVPAAIDALPEIVKAVSGRAEVYLDGGVRRGTDVFKALALGARAVFVGRPVLWGLSHSGEEGVFEVLRILNDELRHTMLFSGTPRLADIRAIMATLTPLKSGLKLKNWVLGDKLGSGACSDVYAVQPEQASKKASDATQYVMKISPIPQIVSKNKKRKKTPAERNADALYAEHLLYQTYLRDHEGIPSIPPSAYGEDQGYRFLVIERLGRTLEDVKKEVGTIASATAARLGIDLLDTLQYIHSKNVVYADVKPENFMLDAHDESKVYCVDFGISDRYIAATGKHKEFKMGAVVGTPTYLSLDCHSGGSPGRKDDVEALLYVLVYMMLGSLPWQKAKNDEEGAKLKKSTLVADLCKSLPSEWSEMITKIRSCKFEDKPDYEYFQKKFLQLGGHLHENVPFKWGANKGHAKGVSPCASPAKKRQRGVKCDAETNVQTDAVSPSPTAKSGSNERRRNARAAEPNKAKDKNASDEDDQSTEGRKRSPRVAVQKNTKDNKTAKKDDESAADDVEFVMAVADDPQRRQKAAAKAVAAAAAATAAAKAASNGTTRYNLRSRT</sequence>
<evidence type="ECO:0000313" key="8">
    <source>
        <dbReference type="Proteomes" id="UP001146120"/>
    </source>
</evidence>
<feature type="region of interest" description="Disordered" evidence="4">
    <location>
        <begin position="706"/>
        <end position="804"/>
    </location>
</feature>
<protein>
    <submittedName>
        <fullName evidence="7">Uncharacterized protein</fullName>
    </submittedName>
</protein>
<gene>
    <name evidence="7" type="ORF">N0F65_002133</name>
</gene>
<evidence type="ECO:0000313" key="7">
    <source>
        <dbReference type="EMBL" id="DBA04371.1"/>
    </source>
</evidence>
<dbReference type="PROSITE" id="PS51349">
    <property type="entry name" value="FMN_HYDROXY_ACID_DH_2"/>
    <property type="match status" value="1"/>
</dbReference>
<evidence type="ECO:0000256" key="2">
    <source>
        <dbReference type="ARBA" id="ARBA00023002"/>
    </source>
</evidence>
<dbReference type="InterPro" id="IPR000262">
    <property type="entry name" value="FMN-dep_DH"/>
</dbReference>
<dbReference type="AlphaFoldDB" id="A0AAV2ZDM8"/>
<dbReference type="InterPro" id="IPR013785">
    <property type="entry name" value="Aldolase_TIM"/>
</dbReference>
<dbReference type="PANTHER" id="PTHR10578:SF149">
    <property type="entry name" value="2-HYDROXYACID OXIDASE 2"/>
    <property type="match status" value="1"/>
</dbReference>
<dbReference type="Gene3D" id="1.10.510.10">
    <property type="entry name" value="Transferase(Phosphotransferase) domain 1"/>
    <property type="match status" value="1"/>
</dbReference>
<dbReference type="SUPFAM" id="SSF51395">
    <property type="entry name" value="FMN-linked oxidoreductases"/>
    <property type="match status" value="1"/>
</dbReference>
<dbReference type="Pfam" id="PF01070">
    <property type="entry name" value="FMN_dh"/>
    <property type="match status" value="1"/>
</dbReference>
<dbReference type="FunFam" id="3.20.20.70:FF:000056">
    <property type="entry name" value="hydroxyacid oxidase 2"/>
    <property type="match status" value="1"/>
</dbReference>
<dbReference type="InterPro" id="IPR011009">
    <property type="entry name" value="Kinase-like_dom_sf"/>
</dbReference>